<dbReference type="CDD" id="cd00165">
    <property type="entry name" value="S4"/>
    <property type="match status" value="1"/>
</dbReference>
<reference evidence="7" key="1">
    <citation type="submission" date="2009-08" db="EMBL/GenBank/DDBJ databases">
        <authorList>
            <person name="Weinstock G."/>
            <person name="Sodergren E."/>
            <person name="Clifton S."/>
            <person name="Fulton L."/>
            <person name="Fulton B."/>
            <person name="Courtney L."/>
            <person name="Fronick C."/>
            <person name="Harrison M."/>
            <person name="Strong C."/>
            <person name="Farmer C."/>
            <person name="Delahaunty K."/>
            <person name="Markovic C."/>
            <person name="Hall O."/>
            <person name="Minx P."/>
            <person name="Tomlinson C."/>
            <person name="Mitreva M."/>
            <person name="Nelson J."/>
            <person name="Hou S."/>
            <person name="Wollam A."/>
            <person name="Pepin K.H."/>
            <person name="Johnson M."/>
            <person name="Bhonagiri V."/>
            <person name="Nash W.E."/>
            <person name="Warren W."/>
            <person name="Chinwalla A."/>
            <person name="Mardis E.R."/>
            <person name="Wilson R.K."/>
        </authorList>
    </citation>
    <scope>NUCLEOTIDE SEQUENCE [LARGE SCALE GENOMIC DNA]</scope>
    <source>
        <strain evidence="7">A2-165</strain>
    </source>
</reference>
<comment type="caution">
    <text evidence="7">The sequence shown here is derived from an EMBL/GenBank/DDBJ whole genome shotgun (WGS) entry which is preliminary data.</text>
</comment>
<dbReference type="EC" id="5.4.99.-" evidence="4"/>
<dbReference type="PANTHER" id="PTHR47683:SF2">
    <property type="entry name" value="RNA-BINDING S4 DOMAIN-CONTAINING PROTEIN"/>
    <property type="match status" value="1"/>
</dbReference>
<protein>
    <recommendedName>
        <fullName evidence="4">Pseudouridine synthase</fullName>
        <ecNumber evidence="4">5.4.99.-</ecNumber>
    </recommendedName>
</protein>
<dbReference type="InterPro" id="IPR000748">
    <property type="entry name" value="PsdUridine_synth_RsuA/RluB/E/F"/>
</dbReference>
<keyword evidence="2 4" id="KW-0413">Isomerase</keyword>
<dbReference type="Pfam" id="PF01479">
    <property type="entry name" value="S4"/>
    <property type="match status" value="1"/>
</dbReference>
<dbReference type="PROSITE" id="PS01149">
    <property type="entry name" value="PSI_RSU"/>
    <property type="match status" value="1"/>
</dbReference>
<dbReference type="AlphaFoldDB" id="C7H5G4"/>
<feature type="region of interest" description="Disordered" evidence="5">
    <location>
        <begin position="258"/>
        <end position="294"/>
    </location>
</feature>
<dbReference type="CDD" id="cd02870">
    <property type="entry name" value="PseudoU_synth_RsuA_like"/>
    <property type="match status" value="1"/>
</dbReference>
<dbReference type="InterPro" id="IPR002942">
    <property type="entry name" value="S4_RNA-bd"/>
</dbReference>
<evidence type="ECO:0000313" key="8">
    <source>
        <dbReference type="Proteomes" id="UP000004619"/>
    </source>
</evidence>
<dbReference type="InterPro" id="IPR018496">
    <property type="entry name" value="PsdUridine_synth_RsuA/RluB_CS"/>
</dbReference>
<dbReference type="HOGENOM" id="CLU_024979_1_2_9"/>
<keyword evidence="3" id="KW-0694">RNA-binding</keyword>
<feature type="domain" description="RNA-binding S4" evidence="6">
    <location>
        <begin position="21"/>
        <end position="81"/>
    </location>
</feature>
<evidence type="ECO:0000256" key="3">
    <source>
        <dbReference type="PROSITE-ProRule" id="PRU00182"/>
    </source>
</evidence>
<dbReference type="eggNOG" id="COG1187">
    <property type="taxonomic scope" value="Bacteria"/>
</dbReference>
<evidence type="ECO:0000313" key="7">
    <source>
        <dbReference type="EMBL" id="EEU96852.1"/>
    </source>
</evidence>
<dbReference type="InterPro" id="IPR050343">
    <property type="entry name" value="RsuA_PseudoU_synthase"/>
</dbReference>
<dbReference type="InterPro" id="IPR036986">
    <property type="entry name" value="S4_RNA-bd_sf"/>
</dbReference>
<dbReference type="InterPro" id="IPR020094">
    <property type="entry name" value="TruA/RsuA/RluB/E/F_N"/>
</dbReference>
<dbReference type="InterPro" id="IPR042092">
    <property type="entry name" value="PsdUridine_s_RsuA/RluB/E/F_cat"/>
</dbReference>
<keyword evidence="8" id="KW-1185">Reference proteome</keyword>
<dbReference type="SMART" id="SM00363">
    <property type="entry name" value="S4"/>
    <property type="match status" value="1"/>
</dbReference>
<dbReference type="Pfam" id="PF00849">
    <property type="entry name" value="PseudoU_synth_2"/>
    <property type="match status" value="1"/>
</dbReference>
<dbReference type="SUPFAM" id="SSF55174">
    <property type="entry name" value="Alpha-L RNA-binding motif"/>
    <property type="match status" value="1"/>
</dbReference>
<dbReference type="Proteomes" id="UP000004619">
    <property type="component" value="Unassembled WGS sequence"/>
</dbReference>
<dbReference type="NCBIfam" id="TIGR00093">
    <property type="entry name" value="pseudouridine synthase"/>
    <property type="match status" value="1"/>
</dbReference>
<dbReference type="InterPro" id="IPR020103">
    <property type="entry name" value="PsdUridine_synth_cat_dom_sf"/>
</dbReference>
<dbReference type="InterPro" id="IPR006145">
    <property type="entry name" value="PsdUridine_synth_RsuA/RluA"/>
</dbReference>
<dbReference type="GO" id="GO:0120159">
    <property type="term" value="F:rRNA pseudouridine synthase activity"/>
    <property type="evidence" value="ECO:0007669"/>
    <property type="project" value="UniProtKB-ARBA"/>
</dbReference>
<dbReference type="PATRIC" id="fig|411483.3.peg.1510"/>
<gene>
    <name evidence="7" type="ORF">FAEPRAA2165_01535</name>
</gene>
<evidence type="ECO:0000256" key="2">
    <source>
        <dbReference type="ARBA" id="ARBA00023235"/>
    </source>
</evidence>
<dbReference type="PROSITE" id="PS50889">
    <property type="entry name" value="S4"/>
    <property type="match status" value="1"/>
</dbReference>
<dbReference type="Gene3D" id="3.30.70.1560">
    <property type="entry name" value="Alpha-L RNA-binding motif"/>
    <property type="match status" value="1"/>
</dbReference>
<dbReference type="Gene3D" id="3.30.70.580">
    <property type="entry name" value="Pseudouridine synthase I, catalytic domain, N-terminal subdomain"/>
    <property type="match status" value="1"/>
</dbReference>
<proteinExistence type="inferred from homology"/>
<dbReference type="Gene3D" id="3.10.290.10">
    <property type="entry name" value="RNA-binding S4 domain"/>
    <property type="match status" value="1"/>
</dbReference>
<sequence>MLRRAFLSAGRRTRSFIMAEERIQKIMAEQGLCSRRAAEQIIAEGRVKVNGHPVKVGDKMDPNRDVLHVDDERIYIQKNQQLYYLALYKPRGYVTTASDELGRKTVMELVSDIPARLYPVGRLDKDSEGLLLMTNDGAFAQAVTHPSGGISKLYRVTVQPRADESQILKMSSGVVLDDGTKTMPCAINVVTDEPGRTVMEMTLKEGKNREIRRMCEAVGLEVVRLKRNAEGVVKLGMLKPGTYRELTKAEVSGLRAAAAKGRAQTRSAALQSKAAARRPKGPVGSGNAPAKRRK</sequence>
<evidence type="ECO:0000256" key="5">
    <source>
        <dbReference type="SAM" id="MobiDB-lite"/>
    </source>
</evidence>
<name>C7H5G4_FAED2</name>
<dbReference type="SUPFAM" id="SSF55120">
    <property type="entry name" value="Pseudouridine synthase"/>
    <property type="match status" value="1"/>
</dbReference>
<dbReference type="STRING" id="411483.FAEPRAA2165_01535"/>
<dbReference type="PANTHER" id="PTHR47683">
    <property type="entry name" value="PSEUDOURIDINE SYNTHASE FAMILY PROTEIN-RELATED"/>
    <property type="match status" value="1"/>
</dbReference>
<comment type="similarity">
    <text evidence="1 4">Belongs to the pseudouridine synthase RsuA family.</text>
</comment>
<dbReference type="FunFam" id="3.10.290.10:FF:000003">
    <property type="entry name" value="Pseudouridine synthase"/>
    <property type="match status" value="1"/>
</dbReference>
<accession>C7H5G4</accession>
<evidence type="ECO:0000256" key="4">
    <source>
        <dbReference type="RuleBase" id="RU003887"/>
    </source>
</evidence>
<dbReference type="GO" id="GO:0003723">
    <property type="term" value="F:RNA binding"/>
    <property type="evidence" value="ECO:0007669"/>
    <property type="project" value="UniProtKB-KW"/>
</dbReference>
<dbReference type="EMBL" id="ACOP02000043">
    <property type="protein sequence ID" value="EEU96852.1"/>
    <property type="molecule type" value="Genomic_DNA"/>
</dbReference>
<organism evidence="7 8">
    <name type="scientific">Faecalibacterium duncaniae (strain DSM 17677 / JCM 31915 / A2-165)</name>
    <name type="common">Faecalibacterium prausnitzii</name>
    <dbReference type="NCBI Taxonomy" id="411483"/>
    <lineage>
        <taxon>Bacteria</taxon>
        <taxon>Bacillati</taxon>
        <taxon>Bacillota</taxon>
        <taxon>Clostridia</taxon>
        <taxon>Eubacteriales</taxon>
        <taxon>Oscillospiraceae</taxon>
        <taxon>Faecalibacterium</taxon>
    </lineage>
</organism>
<evidence type="ECO:0000256" key="1">
    <source>
        <dbReference type="ARBA" id="ARBA00008348"/>
    </source>
</evidence>
<evidence type="ECO:0000259" key="6">
    <source>
        <dbReference type="SMART" id="SM00363"/>
    </source>
</evidence>
<dbReference type="GO" id="GO:0000455">
    <property type="term" value="P:enzyme-directed rRNA pseudouridine synthesis"/>
    <property type="evidence" value="ECO:0007669"/>
    <property type="project" value="UniProtKB-ARBA"/>
</dbReference>